<feature type="transmembrane region" description="Helical" evidence="1">
    <location>
        <begin position="121"/>
        <end position="142"/>
    </location>
</feature>
<feature type="transmembrane region" description="Helical" evidence="1">
    <location>
        <begin position="253"/>
        <end position="276"/>
    </location>
</feature>
<dbReference type="RefSeq" id="WP_105396398.1">
    <property type="nucleotide sequence ID" value="NZ_CAWNTA010000122.1"/>
</dbReference>
<dbReference type="Proteomes" id="UP000239550">
    <property type="component" value="Unassembled WGS sequence"/>
</dbReference>
<feature type="transmembrane region" description="Helical" evidence="1">
    <location>
        <begin position="26"/>
        <end position="43"/>
    </location>
</feature>
<proteinExistence type="predicted"/>
<dbReference type="EMBL" id="PUWT01000055">
    <property type="protein sequence ID" value="PQQ23550.1"/>
    <property type="molecule type" value="Genomic_DNA"/>
</dbReference>
<evidence type="ECO:0000313" key="2">
    <source>
        <dbReference type="EMBL" id="PQQ23550.1"/>
    </source>
</evidence>
<feature type="transmembrane region" description="Helical" evidence="1">
    <location>
        <begin position="49"/>
        <end position="69"/>
    </location>
</feature>
<keyword evidence="1" id="KW-0472">Membrane</keyword>
<feature type="transmembrane region" description="Helical" evidence="1">
    <location>
        <begin position="221"/>
        <end position="241"/>
    </location>
</feature>
<feature type="transmembrane region" description="Helical" evidence="1">
    <location>
        <begin position="154"/>
        <end position="172"/>
    </location>
</feature>
<organism evidence="2 3">
    <name type="scientific">Photorhabdus hindustanensis</name>
    <dbReference type="NCBI Taxonomy" id="2918802"/>
    <lineage>
        <taxon>Bacteria</taxon>
        <taxon>Pseudomonadati</taxon>
        <taxon>Pseudomonadota</taxon>
        <taxon>Gammaproteobacteria</taxon>
        <taxon>Enterobacterales</taxon>
        <taxon>Morganellaceae</taxon>
        <taxon>Photorhabdus</taxon>
    </lineage>
</organism>
<dbReference type="AlphaFoldDB" id="A0A2S8PX05"/>
<name>A0A2S8PX05_9GAMM</name>
<reference evidence="2 3" key="1">
    <citation type="submission" date="2018-02" db="EMBL/GenBank/DDBJ databases">
        <title>Five New Genomes of Indian Photorhabdus Isolates TSA.</title>
        <authorList>
            <person name="Dubay B."/>
            <person name="Somvanshi V.S."/>
        </authorList>
    </citation>
    <scope>NUCLEOTIDE SEQUENCE [LARGE SCALE GENOMIC DNA]</scope>
    <source>
        <strain evidence="2 3">H1</strain>
    </source>
</reference>
<accession>A0A2S8PX05</accession>
<keyword evidence="1" id="KW-0812">Transmembrane</keyword>
<feature type="transmembrane region" description="Helical" evidence="1">
    <location>
        <begin position="178"/>
        <end position="200"/>
    </location>
</feature>
<keyword evidence="1" id="KW-1133">Transmembrane helix</keyword>
<gene>
    <name evidence="2" type="ORF">C6H66_19050</name>
</gene>
<feature type="transmembrane region" description="Helical" evidence="1">
    <location>
        <begin position="318"/>
        <end position="339"/>
    </location>
</feature>
<feature type="transmembrane region" description="Helical" evidence="1">
    <location>
        <begin position="288"/>
        <end position="312"/>
    </location>
</feature>
<keyword evidence="3" id="KW-1185">Reference proteome</keyword>
<comment type="caution">
    <text evidence="2">The sequence shown here is derived from an EMBL/GenBank/DDBJ whole genome shotgun (WGS) entry which is preliminary data.</text>
</comment>
<evidence type="ECO:0008006" key="4">
    <source>
        <dbReference type="Google" id="ProtNLM"/>
    </source>
</evidence>
<feature type="transmembrane region" description="Helical" evidence="1">
    <location>
        <begin position="351"/>
        <end position="370"/>
    </location>
</feature>
<sequence>MIEEKKLYIFDKGIILPSITMFKSRILNMAMQLIITALIYQLSTDDAGFFLLSSQLVQIFVVASCTFFIGINIKSDIKNKNYTYENYTWLLITGTITGLLMTLISMISIHYYSDHTVTKKIALILSIGIIPLCIYSVNCAILESTKQERYMVKVNSFSILTNVFAMIALYLFTGDLIFSIALAISISRAYMAISSSIPLMKFIKWKKIDLPYIKDIVNIGINEALTSTSLVVLMSILIRFVSTLISNIELSKLFVYMGVMNYLFVTGFSAVISLAANYRSDENNFLNIAIGTNLFYLIIFSTVSPLISLMVFNTLTETIDIITCALVIFFDLIAVSIINRIRSKSPNSKSVYLKVIPIITVLVVTSTLISPTSFEILLTFVCSNILYTLISLIWYSLWKKKSLSLEKLT</sequence>
<evidence type="ECO:0000313" key="3">
    <source>
        <dbReference type="Proteomes" id="UP000239550"/>
    </source>
</evidence>
<feature type="transmembrane region" description="Helical" evidence="1">
    <location>
        <begin position="376"/>
        <end position="398"/>
    </location>
</feature>
<protein>
    <recommendedName>
        <fullName evidence="4">Oligosaccharide flippase family protein</fullName>
    </recommendedName>
</protein>
<feature type="transmembrane region" description="Helical" evidence="1">
    <location>
        <begin position="89"/>
        <end position="109"/>
    </location>
</feature>
<evidence type="ECO:0000256" key="1">
    <source>
        <dbReference type="SAM" id="Phobius"/>
    </source>
</evidence>